<organism evidence="2 3">
    <name type="scientific">Cladophialophora carrionii CBS 160.54</name>
    <dbReference type="NCBI Taxonomy" id="1279043"/>
    <lineage>
        <taxon>Eukaryota</taxon>
        <taxon>Fungi</taxon>
        <taxon>Dikarya</taxon>
        <taxon>Ascomycota</taxon>
        <taxon>Pezizomycotina</taxon>
        <taxon>Eurotiomycetes</taxon>
        <taxon>Chaetothyriomycetidae</taxon>
        <taxon>Chaetothyriales</taxon>
        <taxon>Herpotrichiellaceae</taxon>
        <taxon>Cladophialophora</taxon>
    </lineage>
</organism>
<dbReference type="InterPro" id="IPR000182">
    <property type="entry name" value="GNAT_dom"/>
</dbReference>
<dbReference type="CDD" id="cd04301">
    <property type="entry name" value="NAT_SF"/>
    <property type="match status" value="1"/>
</dbReference>
<feature type="domain" description="N-acetyltransferase" evidence="1">
    <location>
        <begin position="3"/>
        <end position="205"/>
    </location>
</feature>
<dbReference type="SUPFAM" id="SSF55729">
    <property type="entry name" value="Acyl-CoA N-acyltransferases (Nat)"/>
    <property type="match status" value="1"/>
</dbReference>
<dbReference type="GO" id="GO:0016747">
    <property type="term" value="F:acyltransferase activity, transferring groups other than amino-acyl groups"/>
    <property type="evidence" value="ECO:0007669"/>
    <property type="project" value="InterPro"/>
</dbReference>
<dbReference type="PANTHER" id="PTHR42791">
    <property type="entry name" value="GNAT FAMILY ACETYLTRANSFERASE"/>
    <property type="match status" value="1"/>
</dbReference>
<evidence type="ECO:0000259" key="1">
    <source>
        <dbReference type="PROSITE" id="PS51186"/>
    </source>
</evidence>
<accession>V9DKF4</accession>
<dbReference type="RefSeq" id="XP_008724462.1">
    <property type="nucleotide sequence ID" value="XM_008726240.1"/>
</dbReference>
<name>V9DKF4_9EURO</name>
<evidence type="ECO:0000313" key="3">
    <source>
        <dbReference type="Proteomes" id="UP000030678"/>
    </source>
</evidence>
<gene>
    <name evidence="2" type="ORF">G647_10248</name>
</gene>
<dbReference type="HOGENOM" id="CLU_060131_6_5_1"/>
<dbReference type="PANTHER" id="PTHR42791:SF14">
    <property type="entry name" value="N-ACETYLTRANSFERASE DOMAIN-CONTAINING PROTEIN"/>
    <property type="match status" value="1"/>
</dbReference>
<evidence type="ECO:0000313" key="2">
    <source>
        <dbReference type="EMBL" id="ETI26803.1"/>
    </source>
</evidence>
<dbReference type="Proteomes" id="UP000030678">
    <property type="component" value="Unassembled WGS sequence"/>
</dbReference>
<proteinExistence type="predicted"/>
<dbReference type="InterPro" id="IPR052523">
    <property type="entry name" value="Trichothecene_AcTrans"/>
</dbReference>
<dbReference type="Gene3D" id="3.40.630.30">
    <property type="match status" value="1"/>
</dbReference>
<dbReference type="EMBL" id="KB822700">
    <property type="protein sequence ID" value="ETI26803.1"/>
    <property type="molecule type" value="Genomic_DNA"/>
</dbReference>
<sequence>MPLVLQEAVEADAPRIVEVERLAYASNPLSPILFPGPFPPEAAAQRAEGMIKQLREDPTVRWVKAVDTETGELAAFAKWEIIEKPKVPVPGRSFGPGCNIEACEEYFGGIHRKRRELMGDKAHCLLDLLQTDPKYQGRGAGSMLIRWGLDIADALALPAYLESSPVAHRLYQKFGFRDIDELVLSPQWNYGSANPSVYFMLREAQGQRQSNE</sequence>
<dbReference type="InterPro" id="IPR016181">
    <property type="entry name" value="Acyl_CoA_acyltransferase"/>
</dbReference>
<dbReference type="VEuPathDB" id="FungiDB:G647_10248"/>
<dbReference type="GeneID" id="19988741"/>
<dbReference type="Pfam" id="PF00583">
    <property type="entry name" value="Acetyltransf_1"/>
    <property type="match status" value="1"/>
</dbReference>
<protein>
    <recommendedName>
        <fullName evidence="1">N-acetyltransferase domain-containing protein</fullName>
    </recommendedName>
</protein>
<dbReference type="OrthoDB" id="2115692at2759"/>
<reference evidence="2 3" key="1">
    <citation type="submission" date="2013-03" db="EMBL/GenBank/DDBJ databases">
        <title>The Genome Sequence of Cladophialophora carrionii CBS 160.54.</title>
        <authorList>
            <consortium name="The Broad Institute Genomics Platform"/>
            <person name="Cuomo C."/>
            <person name="de Hoog S."/>
            <person name="Gorbushina A."/>
            <person name="Walker B."/>
            <person name="Young S.K."/>
            <person name="Zeng Q."/>
            <person name="Gargeya S."/>
            <person name="Fitzgerald M."/>
            <person name="Haas B."/>
            <person name="Abouelleil A."/>
            <person name="Allen A.W."/>
            <person name="Alvarado L."/>
            <person name="Arachchi H.M."/>
            <person name="Berlin A.M."/>
            <person name="Chapman S.B."/>
            <person name="Gainer-Dewar J."/>
            <person name="Goldberg J."/>
            <person name="Griggs A."/>
            <person name="Gujja S."/>
            <person name="Hansen M."/>
            <person name="Howarth C."/>
            <person name="Imamovic A."/>
            <person name="Ireland A."/>
            <person name="Larimer J."/>
            <person name="McCowan C."/>
            <person name="Murphy C."/>
            <person name="Pearson M."/>
            <person name="Poon T.W."/>
            <person name="Priest M."/>
            <person name="Roberts A."/>
            <person name="Saif S."/>
            <person name="Shea T."/>
            <person name="Sisk P."/>
            <person name="Sykes S."/>
            <person name="Wortman J."/>
            <person name="Nusbaum C."/>
            <person name="Birren B."/>
        </authorList>
    </citation>
    <scope>NUCLEOTIDE SEQUENCE [LARGE SCALE GENOMIC DNA]</scope>
    <source>
        <strain evidence="2 3">CBS 160.54</strain>
    </source>
</reference>
<dbReference type="AlphaFoldDB" id="V9DKF4"/>
<dbReference type="PROSITE" id="PS51186">
    <property type="entry name" value="GNAT"/>
    <property type="match status" value="1"/>
</dbReference>